<feature type="domain" description="tRNA(Ile)-lysidine/2-thiocytidine synthase N-terminal" evidence="8">
    <location>
        <begin position="19"/>
        <end position="196"/>
    </location>
</feature>
<evidence type="ECO:0000259" key="8">
    <source>
        <dbReference type="Pfam" id="PF01171"/>
    </source>
</evidence>
<comment type="similarity">
    <text evidence="7">Belongs to the tRNA(Ile)-lysidine synthase family.</text>
</comment>
<dbReference type="HAMAP" id="MF_01161">
    <property type="entry name" value="tRNA_Ile_lys_synt"/>
    <property type="match status" value="1"/>
</dbReference>
<evidence type="ECO:0000256" key="5">
    <source>
        <dbReference type="ARBA" id="ARBA00022840"/>
    </source>
</evidence>
<dbReference type="NCBIfam" id="TIGR02432">
    <property type="entry name" value="lysidine_TilS_N"/>
    <property type="match status" value="1"/>
</dbReference>
<dbReference type="EMBL" id="FOGD01000003">
    <property type="protein sequence ID" value="SER01965.1"/>
    <property type="molecule type" value="Genomic_DNA"/>
</dbReference>
<dbReference type="STRING" id="180197.SAMN02982919_01644"/>
<dbReference type="RefSeq" id="WP_091455609.1">
    <property type="nucleotide sequence ID" value="NZ_FOGD01000003.1"/>
</dbReference>
<keyword evidence="11" id="KW-1185">Reference proteome</keyword>
<evidence type="ECO:0000313" key="11">
    <source>
        <dbReference type="Proteomes" id="UP000199766"/>
    </source>
</evidence>
<evidence type="ECO:0000256" key="7">
    <source>
        <dbReference type="HAMAP-Rule" id="MF_01161"/>
    </source>
</evidence>
<dbReference type="GO" id="GO:0006400">
    <property type="term" value="P:tRNA modification"/>
    <property type="evidence" value="ECO:0007669"/>
    <property type="project" value="UniProtKB-UniRule"/>
</dbReference>
<feature type="domain" description="tRNA(Ile)-lysidine synthase substrate-binding" evidence="9">
    <location>
        <begin position="244"/>
        <end position="296"/>
    </location>
</feature>
<keyword evidence="3 7" id="KW-0819">tRNA processing</keyword>
<accession>A0A1H9KSV3</accession>
<dbReference type="SUPFAM" id="SSF52402">
    <property type="entry name" value="Adenine nucleotide alpha hydrolases-like"/>
    <property type="match status" value="1"/>
</dbReference>
<comment type="catalytic activity">
    <reaction evidence="6 7">
        <text>cytidine(34) in tRNA(Ile2) + L-lysine + ATP = lysidine(34) in tRNA(Ile2) + AMP + diphosphate + H(+)</text>
        <dbReference type="Rhea" id="RHEA:43744"/>
        <dbReference type="Rhea" id="RHEA-COMP:10625"/>
        <dbReference type="Rhea" id="RHEA-COMP:10670"/>
        <dbReference type="ChEBI" id="CHEBI:15378"/>
        <dbReference type="ChEBI" id="CHEBI:30616"/>
        <dbReference type="ChEBI" id="CHEBI:32551"/>
        <dbReference type="ChEBI" id="CHEBI:33019"/>
        <dbReference type="ChEBI" id="CHEBI:82748"/>
        <dbReference type="ChEBI" id="CHEBI:83665"/>
        <dbReference type="ChEBI" id="CHEBI:456215"/>
        <dbReference type="EC" id="6.3.4.19"/>
    </reaction>
</comment>
<keyword evidence="4 7" id="KW-0547">Nucleotide-binding</keyword>
<dbReference type="Gene3D" id="3.40.50.620">
    <property type="entry name" value="HUPs"/>
    <property type="match status" value="1"/>
</dbReference>
<keyword evidence="1 7" id="KW-0963">Cytoplasm</keyword>
<dbReference type="InterPro" id="IPR011063">
    <property type="entry name" value="TilS/TtcA_N"/>
</dbReference>
<evidence type="ECO:0000313" key="10">
    <source>
        <dbReference type="EMBL" id="SER01965.1"/>
    </source>
</evidence>
<dbReference type="OrthoDB" id="9807403at2"/>
<comment type="domain">
    <text evidence="7">The N-terminal region contains the highly conserved SGGXDS motif, predicted to be a P-loop motif involved in ATP binding.</text>
</comment>
<keyword evidence="2 7" id="KW-0436">Ligase</keyword>
<dbReference type="Pfam" id="PF01171">
    <property type="entry name" value="ATP_bind_3"/>
    <property type="match status" value="1"/>
</dbReference>
<comment type="function">
    <text evidence="7">Ligates lysine onto the cytidine present at position 34 of the AUA codon-specific tRNA(Ile) that contains the anticodon CAU, in an ATP-dependent manner. Cytidine is converted to lysidine, thus changing the amino acid specificity of the tRNA from methionine to isoleucine.</text>
</comment>
<dbReference type="EC" id="6.3.4.19" evidence="7"/>
<dbReference type="AlphaFoldDB" id="A0A1H9KSV3"/>
<evidence type="ECO:0000256" key="2">
    <source>
        <dbReference type="ARBA" id="ARBA00022598"/>
    </source>
</evidence>
<dbReference type="Pfam" id="PF09179">
    <property type="entry name" value="TilS"/>
    <property type="match status" value="1"/>
</dbReference>
<dbReference type="InterPro" id="IPR012795">
    <property type="entry name" value="tRNA_Ile_lys_synt_N"/>
</dbReference>
<dbReference type="PANTHER" id="PTHR43033">
    <property type="entry name" value="TRNA(ILE)-LYSIDINE SYNTHASE-RELATED"/>
    <property type="match status" value="1"/>
</dbReference>
<comment type="subcellular location">
    <subcellularLocation>
        <location evidence="7">Cytoplasm</location>
    </subcellularLocation>
</comment>
<dbReference type="GO" id="GO:0032267">
    <property type="term" value="F:tRNA(Ile)-lysidine synthase activity"/>
    <property type="evidence" value="ECO:0007669"/>
    <property type="project" value="UniProtKB-EC"/>
</dbReference>
<protein>
    <recommendedName>
        <fullName evidence="7">tRNA(Ile)-lysidine synthase</fullName>
        <ecNumber evidence="7">6.3.4.19</ecNumber>
    </recommendedName>
    <alternativeName>
        <fullName evidence="7">tRNA(Ile)-2-lysyl-cytidine synthase</fullName>
    </alternativeName>
    <alternativeName>
        <fullName evidence="7">tRNA(Ile)-lysidine synthetase</fullName>
    </alternativeName>
</protein>
<sequence>MTHSVEAAMAAFTPMLPLAIGLSGGADSTALLLACARRWPGQVSAIHVHHGLQAAADNFEQHCITLCAQLEVPLTVQRVDARHARGQSPEDAARTARYQALQAAVAAHTVVPASIALAQHADDQVETLLLALSRGAGVAGLAAMPAQWQRGGLAWHRPLLEVPGADIRRWLQAQHQTWVEDPTNSDERYTRNRIRARLLPALEAVFPAFRATFARSASHAAQAKELLLELAEQDLAQVGNPPRITALQALSTARQANVLRHWLLIAHQTTPASSQLAQLQQQIRACTTRGHRIHLKVGRGFVLRAGAVLDWYN</sequence>
<evidence type="ECO:0000256" key="4">
    <source>
        <dbReference type="ARBA" id="ARBA00022741"/>
    </source>
</evidence>
<dbReference type="InterPro" id="IPR014729">
    <property type="entry name" value="Rossmann-like_a/b/a_fold"/>
</dbReference>
<feature type="binding site" evidence="7">
    <location>
        <begin position="23"/>
        <end position="28"/>
    </location>
    <ligand>
        <name>ATP</name>
        <dbReference type="ChEBI" id="CHEBI:30616"/>
    </ligand>
</feature>
<dbReference type="InterPro" id="IPR015262">
    <property type="entry name" value="tRNA_Ile_lys_synt_subst-bd"/>
</dbReference>
<dbReference type="PANTHER" id="PTHR43033:SF1">
    <property type="entry name" value="TRNA(ILE)-LYSIDINE SYNTHASE-RELATED"/>
    <property type="match status" value="1"/>
</dbReference>
<dbReference type="GO" id="GO:0005737">
    <property type="term" value="C:cytoplasm"/>
    <property type="evidence" value="ECO:0007669"/>
    <property type="project" value="UniProtKB-SubCell"/>
</dbReference>
<evidence type="ECO:0000256" key="3">
    <source>
        <dbReference type="ARBA" id="ARBA00022694"/>
    </source>
</evidence>
<dbReference type="GO" id="GO:0005524">
    <property type="term" value="F:ATP binding"/>
    <property type="evidence" value="ECO:0007669"/>
    <property type="project" value="UniProtKB-UniRule"/>
</dbReference>
<keyword evidence="5 7" id="KW-0067">ATP-binding</keyword>
<evidence type="ECO:0000256" key="1">
    <source>
        <dbReference type="ARBA" id="ARBA00022490"/>
    </source>
</evidence>
<reference evidence="10 11" key="1">
    <citation type="submission" date="2016-10" db="EMBL/GenBank/DDBJ databases">
        <authorList>
            <person name="de Groot N.N."/>
        </authorList>
    </citation>
    <scope>NUCLEOTIDE SEQUENCE [LARGE SCALE GENOMIC DNA]</scope>
    <source>
        <strain evidence="10 11">ATCC 35958</strain>
    </source>
</reference>
<gene>
    <name evidence="7" type="primary">tilS</name>
    <name evidence="10" type="ORF">SAMN02982919_01644</name>
</gene>
<dbReference type="SUPFAM" id="SSF82829">
    <property type="entry name" value="MesJ substrate recognition domain-like"/>
    <property type="match status" value="1"/>
</dbReference>
<organism evidence="10 11">
    <name type="scientific">Giesbergeria anulus</name>
    <dbReference type="NCBI Taxonomy" id="180197"/>
    <lineage>
        <taxon>Bacteria</taxon>
        <taxon>Pseudomonadati</taxon>
        <taxon>Pseudomonadota</taxon>
        <taxon>Betaproteobacteria</taxon>
        <taxon>Burkholderiales</taxon>
        <taxon>Comamonadaceae</taxon>
        <taxon>Giesbergeria</taxon>
    </lineage>
</organism>
<evidence type="ECO:0000256" key="6">
    <source>
        <dbReference type="ARBA" id="ARBA00048539"/>
    </source>
</evidence>
<proteinExistence type="inferred from homology"/>
<dbReference type="Gene3D" id="1.20.59.20">
    <property type="match status" value="1"/>
</dbReference>
<dbReference type="CDD" id="cd01992">
    <property type="entry name" value="TilS_N"/>
    <property type="match status" value="1"/>
</dbReference>
<dbReference type="InterPro" id="IPR012094">
    <property type="entry name" value="tRNA_Ile_lys_synt"/>
</dbReference>
<dbReference type="Proteomes" id="UP000199766">
    <property type="component" value="Unassembled WGS sequence"/>
</dbReference>
<name>A0A1H9KSV3_9BURK</name>
<evidence type="ECO:0000259" key="9">
    <source>
        <dbReference type="Pfam" id="PF09179"/>
    </source>
</evidence>